<dbReference type="PANTHER" id="PTHR12147">
    <property type="entry name" value="METALLOPEPTIDASE M28 FAMILY MEMBER"/>
    <property type="match status" value="1"/>
</dbReference>
<evidence type="ECO:0000313" key="3">
    <source>
        <dbReference type="EMBL" id="SIQ89551.1"/>
    </source>
</evidence>
<dbReference type="EMBL" id="FTLW01000004">
    <property type="protein sequence ID" value="SIQ89551.1"/>
    <property type="molecule type" value="Genomic_DNA"/>
</dbReference>
<organism evidence="3 4">
    <name type="scientific">Solilutibacter tolerans</name>
    <dbReference type="NCBI Taxonomy" id="1604334"/>
    <lineage>
        <taxon>Bacteria</taxon>
        <taxon>Pseudomonadati</taxon>
        <taxon>Pseudomonadota</taxon>
        <taxon>Gammaproteobacteria</taxon>
        <taxon>Lysobacterales</taxon>
        <taxon>Lysobacteraceae</taxon>
        <taxon>Solilutibacter</taxon>
    </lineage>
</organism>
<dbReference type="OrthoDB" id="9778250at2"/>
<feature type="chain" id="PRO_5013178971" evidence="1">
    <location>
        <begin position="27"/>
        <end position="297"/>
    </location>
</feature>
<accession>A0A1N6WHL4</accession>
<dbReference type="SUPFAM" id="SSF53187">
    <property type="entry name" value="Zn-dependent exopeptidases"/>
    <property type="match status" value="1"/>
</dbReference>
<dbReference type="AlphaFoldDB" id="A0A1N6WHL4"/>
<dbReference type="InterPro" id="IPR007484">
    <property type="entry name" value="Peptidase_M28"/>
</dbReference>
<dbReference type="Pfam" id="PF04389">
    <property type="entry name" value="Peptidase_M28"/>
    <property type="match status" value="1"/>
</dbReference>
<sequence>MRQKSRFSIIAAVLVVAGCASTPQPATRDVAAQWQAQVTAISAGDDTAERGQAIKNHLSSLGLLAREETFTSGKFKGTNIFADVGGPTGTPLLLIGAHYDRVDLGRGATDNASGSAAVLELASAFKSRPLKNHRVVVVFWDLEERGLLGSRAYVSNAESEKPAMYVNFDVFGWGDTLWMMRPANERWLDAETTAAAKANDFQLSAGEMYPPTDHLAFLKAGWPAVSYSLTDKDEIAGVLAAYQNLEKDPKSQPKMPKIMQVIHSERDTVDALDPATIPRALRTVEDALRAWDASNPK</sequence>
<dbReference type="STRING" id="1604334.SAMN05421546_2061"/>
<evidence type="ECO:0000256" key="1">
    <source>
        <dbReference type="SAM" id="SignalP"/>
    </source>
</evidence>
<dbReference type="RefSeq" id="WP_083688477.1">
    <property type="nucleotide sequence ID" value="NZ_FTLW01000004.1"/>
</dbReference>
<reference evidence="4" key="1">
    <citation type="submission" date="2017-01" db="EMBL/GenBank/DDBJ databases">
        <authorList>
            <person name="Varghese N."/>
            <person name="Submissions S."/>
        </authorList>
    </citation>
    <scope>NUCLEOTIDE SEQUENCE [LARGE SCALE GENOMIC DNA]</scope>
    <source>
        <strain evidence="4">UM1</strain>
    </source>
</reference>
<gene>
    <name evidence="3" type="ORF">SAMN05421546_2061</name>
</gene>
<keyword evidence="4" id="KW-1185">Reference proteome</keyword>
<keyword evidence="1" id="KW-0732">Signal</keyword>
<dbReference type="PROSITE" id="PS51257">
    <property type="entry name" value="PROKAR_LIPOPROTEIN"/>
    <property type="match status" value="1"/>
</dbReference>
<dbReference type="GO" id="GO:0006508">
    <property type="term" value="P:proteolysis"/>
    <property type="evidence" value="ECO:0007669"/>
    <property type="project" value="InterPro"/>
</dbReference>
<evidence type="ECO:0000259" key="2">
    <source>
        <dbReference type="Pfam" id="PF04389"/>
    </source>
</evidence>
<protein>
    <submittedName>
        <fullName evidence="3">Peptidase family M28</fullName>
    </submittedName>
</protein>
<feature type="signal peptide" evidence="1">
    <location>
        <begin position="1"/>
        <end position="26"/>
    </location>
</feature>
<proteinExistence type="predicted"/>
<evidence type="ECO:0000313" key="4">
    <source>
        <dbReference type="Proteomes" id="UP000241788"/>
    </source>
</evidence>
<dbReference type="Proteomes" id="UP000241788">
    <property type="component" value="Unassembled WGS sequence"/>
</dbReference>
<dbReference type="InterPro" id="IPR045175">
    <property type="entry name" value="M28_fam"/>
</dbReference>
<dbReference type="Gene3D" id="3.40.630.10">
    <property type="entry name" value="Zn peptidases"/>
    <property type="match status" value="1"/>
</dbReference>
<name>A0A1N6WHL4_9GAMM</name>
<feature type="domain" description="Peptidase M28" evidence="2">
    <location>
        <begin position="79"/>
        <end position="284"/>
    </location>
</feature>
<dbReference type="PANTHER" id="PTHR12147:SF26">
    <property type="entry name" value="PEPTIDASE M28 DOMAIN-CONTAINING PROTEIN"/>
    <property type="match status" value="1"/>
</dbReference>
<dbReference type="GO" id="GO:0008235">
    <property type="term" value="F:metalloexopeptidase activity"/>
    <property type="evidence" value="ECO:0007669"/>
    <property type="project" value="InterPro"/>
</dbReference>